<evidence type="ECO:0000313" key="1">
    <source>
        <dbReference type="EMBL" id="KAI4860853.1"/>
    </source>
</evidence>
<gene>
    <name evidence="1" type="ORF">F4820DRAFT_452486</name>
</gene>
<dbReference type="EMBL" id="MU393570">
    <property type="protein sequence ID" value="KAI4860853.1"/>
    <property type="molecule type" value="Genomic_DNA"/>
</dbReference>
<name>A0ACB9YNY5_9PEZI</name>
<proteinExistence type="predicted"/>
<dbReference type="Proteomes" id="UP001497700">
    <property type="component" value="Unassembled WGS sequence"/>
</dbReference>
<evidence type="ECO:0000313" key="2">
    <source>
        <dbReference type="Proteomes" id="UP001497700"/>
    </source>
</evidence>
<organism evidence="1 2">
    <name type="scientific">Hypoxylon rubiginosum</name>
    <dbReference type="NCBI Taxonomy" id="110542"/>
    <lineage>
        <taxon>Eukaryota</taxon>
        <taxon>Fungi</taxon>
        <taxon>Dikarya</taxon>
        <taxon>Ascomycota</taxon>
        <taxon>Pezizomycotina</taxon>
        <taxon>Sordariomycetes</taxon>
        <taxon>Xylariomycetidae</taxon>
        <taxon>Xylariales</taxon>
        <taxon>Hypoxylaceae</taxon>
        <taxon>Hypoxylon</taxon>
    </lineage>
</organism>
<protein>
    <submittedName>
        <fullName evidence="1">Uncharacterized protein</fullName>
    </submittedName>
</protein>
<accession>A0ACB9YNY5</accession>
<keyword evidence="2" id="KW-1185">Reference proteome</keyword>
<comment type="caution">
    <text evidence="1">The sequence shown here is derived from an EMBL/GenBank/DDBJ whole genome shotgun (WGS) entry which is preliminary data.</text>
</comment>
<reference evidence="1 2" key="1">
    <citation type="journal article" date="2022" name="New Phytol.">
        <title>Ecological generalism drives hyperdiversity of secondary metabolite gene clusters in xylarialean endophytes.</title>
        <authorList>
            <person name="Franco M.E.E."/>
            <person name="Wisecaver J.H."/>
            <person name="Arnold A.E."/>
            <person name="Ju Y.M."/>
            <person name="Slot J.C."/>
            <person name="Ahrendt S."/>
            <person name="Moore L.P."/>
            <person name="Eastman K.E."/>
            <person name="Scott K."/>
            <person name="Konkel Z."/>
            <person name="Mondo S.J."/>
            <person name="Kuo A."/>
            <person name="Hayes R.D."/>
            <person name="Haridas S."/>
            <person name="Andreopoulos B."/>
            <person name="Riley R."/>
            <person name="LaButti K."/>
            <person name="Pangilinan J."/>
            <person name="Lipzen A."/>
            <person name="Amirebrahimi M."/>
            <person name="Yan J."/>
            <person name="Adam C."/>
            <person name="Keymanesh K."/>
            <person name="Ng V."/>
            <person name="Louie K."/>
            <person name="Northen T."/>
            <person name="Drula E."/>
            <person name="Henrissat B."/>
            <person name="Hsieh H.M."/>
            <person name="Youens-Clark K."/>
            <person name="Lutzoni F."/>
            <person name="Miadlikowska J."/>
            <person name="Eastwood D.C."/>
            <person name="Hamelin R.C."/>
            <person name="Grigoriev I.V."/>
            <person name="U'Ren J.M."/>
        </authorList>
    </citation>
    <scope>NUCLEOTIDE SEQUENCE [LARGE SCALE GENOMIC DNA]</scope>
    <source>
        <strain evidence="1 2">CBS 119005</strain>
    </source>
</reference>
<sequence length="140" mass="15049">MATLESQTGNGNLIFYAIWAVSSILAAMACLILYDCQHRLRLRPRHHYVDDPDQGLDGLNIEFMARVVAFVTAAELAKSLEKGSHTPGQYFVSSRAAQDAGRKAGMAVATATAIAAGVPRGQKLRYRIPSEKVAGSSQSV</sequence>